<name>A0AAV4AWJ1_9GAST</name>
<organism evidence="2 3">
    <name type="scientific">Plakobranchus ocellatus</name>
    <dbReference type="NCBI Taxonomy" id="259542"/>
    <lineage>
        <taxon>Eukaryota</taxon>
        <taxon>Metazoa</taxon>
        <taxon>Spiralia</taxon>
        <taxon>Lophotrochozoa</taxon>
        <taxon>Mollusca</taxon>
        <taxon>Gastropoda</taxon>
        <taxon>Heterobranchia</taxon>
        <taxon>Euthyneura</taxon>
        <taxon>Panpulmonata</taxon>
        <taxon>Sacoglossa</taxon>
        <taxon>Placobranchoidea</taxon>
        <taxon>Plakobranchidae</taxon>
        <taxon>Plakobranchus</taxon>
    </lineage>
</organism>
<sequence>MGRAQTCHTRRSQIQGASVYGQGASGGTRTRDRRAPGRTPDLRADSLATVPPTPLGAGGGREGDALVAQRMVNLAQKPHCRGFEADT</sequence>
<accession>A0AAV4AWJ1</accession>
<feature type="compositionally biased region" description="Basic and acidic residues" evidence="1">
    <location>
        <begin position="29"/>
        <end position="44"/>
    </location>
</feature>
<dbReference type="EMBL" id="BLXT01004298">
    <property type="protein sequence ID" value="GFO11412.1"/>
    <property type="molecule type" value="Genomic_DNA"/>
</dbReference>
<proteinExistence type="predicted"/>
<gene>
    <name evidence="2" type="ORF">PoB_003791700</name>
</gene>
<feature type="region of interest" description="Disordered" evidence="1">
    <location>
        <begin position="1"/>
        <end position="62"/>
    </location>
</feature>
<comment type="caution">
    <text evidence="2">The sequence shown here is derived from an EMBL/GenBank/DDBJ whole genome shotgun (WGS) entry which is preliminary data.</text>
</comment>
<keyword evidence="3" id="KW-1185">Reference proteome</keyword>
<protein>
    <submittedName>
        <fullName evidence="2">Uncharacterized protein</fullName>
    </submittedName>
</protein>
<evidence type="ECO:0000313" key="2">
    <source>
        <dbReference type="EMBL" id="GFO11412.1"/>
    </source>
</evidence>
<reference evidence="2 3" key="1">
    <citation type="journal article" date="2021" name="Elife">
        <title>Chloroplast acquisition without the gene transfer in kleptoplastic sea slugs, Plakobranchus ocellatus.</title>
        <authorList>
            <person name="Maeda T."/>
            <person name="Takahashi S."/>
            <person name="Yoshida T."/>
            <person name="Shimamura S."/>
            <person name="Takaki Y."/>
            <person name="Nagai Y."/>
            <person name="Toyoda A."/>
            <person name="Suzuki Y."/>
            <person name="Arimoto A."/>
            <person name="Ishii H."/>
            <person name="Satoh N."/>
            <person name="Nishiyama T."/>
            <person name="Hasebe M."/>
            <person name="Maruyama T."/>
            <person name="Minagawa J."/>
            <person name="Obokata J."/>
            <person name="Shigenobu S."/>
        </authorList>
    </citation>
    <scope>NUCLEOTIDE SEQUENCE [LARGE SCALE GENOMIC DNA]</scope>
</reference>
<dbReference type="AlphaFoldDB" id="A0AAV4AWJ1"/>
<dbReference type="Proteomes" id="UP000735302">
    <property type="component" value="Unassembled WGS sequence"/>
</dbReference>
<evidence type="ECO:0000313" key="3">
    <source>
        <dbReference type="Proteomes" id="UP000735302"/>
    </source>
</evidence>
<evidence type="ECO:0000256" key="1">
    <source>
        <dbReference type="SAM" id="MobiDB-lite"/>
    </source>
</evidence>